<dbReference type="AlphaFoldDB" id="A0A0B6YV86"/>
<feature type="non-terminal residue" evidence="1">
    <location>
        <position position="1"/>
    </location>
</feature>
<gene>
    <name evidence="1" type="primary">ORF37152</name>
</gene>
<name>A0A0B6YV86_9EUPU</name>
<dbReference type="EMBL" id="HACG01012831">
    <property type="protein sequence ID" value="CEK59696.1"/>
    <property type="molecule type" value="Transcribed_RNA"/>
</dbReference>
<feature type="non-terminal residue" evidence="1">
    <location>
        <position position="111"/>
    </location>
</feature>
<reference evidence="1" key="1">
    <citation type="submission" date="2014-12" db="EMBL/GenBank/DDBJ databases">
        <title>Insight into the proteome of Arion vulgaris.</title>
        <authorList>
            <person name="Aradska J."/>
            <person name="Bulat T."/>
            <person name="Smidak R."/>
            <person name="Sarate P."/>
            <person name="Gangsoo J."/>
            <person name="Sialana F."/>
            <person name="Bilban M."/>
            <person name="Lubec G."/>
        </authorList>
    </citation>
    <scope>NUCLEOTIDE SEQUENCE</scope>
    <source>
        <tissue evidence="1">Skin</tissue>
    </source>
</reference>
<protein>
    <submittedName>
        <fullName evidence="1">Uncharacterized protein</fullName>
    </submittedName>
</protein>
<organism evidence="1">
    <name type="scientific">Arion vulgaris</name>
    <dbReference type="NCBI Taxonomy" id="1028688"/>
    <lineage>
        <taxon>Eukaryota</taxon>
        <taxon>Metazoa</taxon>
        <taxon>Spiralia</taxon>
        <taxon>Lophotrochozoa</taxon>
        <taxon>Mollusca</taxon>
        <taxon>Gastropoda</taxon>
        <taxon>Heterobranchia</taxon>
        <taxon>Euthyneura</taxon>
        <taxon>Panpulmonata</taxon>
        <taxon>Eupulmonata</taxon>
        <taxon>Stylommatophora</taxon>
        <taxon>Helicina</taxon>
        <taxon>Arionoidea</taxon>
        <taxon>Arionidae</taxon>
        <taxon>Arion</taxon>
    </lineage>
</organism>
<evidence type="ECO:0000313" key="1">
    <source>
        <dbReference type="EMBL" id="CEK59696.1"/>
    </source>
</evidence>
<accession>A0A0B6YV86</accession>
<proteinExistence type="predicted"/>
<sequence>SHERNLAVSCHTKFCEEITNRDWNLKNTGDFYTMDLEMLATIFGLREEGGIPVVVPDGTFGYYEWARRVDEKIGPIFYRRNRSIKQYRYIDGIRKKIDKCKPEIVERKRAD</sequence>